<evidence type="ECO:0000256" key="7">
    <source>
        <dbReference type="ARBA" id="ARBA00023237"/>
    </source>
</evidence>
<organism evidence="12 13">
    <name type="scientific">Maribellus comscasis</name>
    <dbReference type="NCBI Taxonomy" id="2681766"/>
    <lineage>
        <taxon>Bacteria</taxon>
        <taxon>Pseudomonadati</taxon>
        <taxon>Bacteroidota</taxon>
        <taxon>Bacteroidia</taxon>
        <taxon>Marinilabiliales</taxon>
        <taxon>Prolixibacteraceae</taxon>
        <taxon>Maribellus</taxon>
    </lineage>
</organism>
<accession>A0A6I6JJ47</accession>
<sequence length="1161" mass="127017">MKKKRINERWAWPGGCFKKTILIMRLSLILILFSVLTASASVYSQSTKISLDLKDVTITEAFNVIENQTYFRFVYDDKLFNDEKIVTLRAKERNIEEILHQIFPNDEVSYKILEDNLIVFLPGEQSGKAIKGNVVDEKGEPLPGVTVLLKGTMKGTVTNGDGNFNINVDDASSVLVFSFVGFESTEVEVGNRTAISVKLQPSVVGLEEVIAIGYGTQKKRDIIGSISTITSDEILKTTAASSFDAALQGMAPGLMVSSESGVPGAPVQIKIRGVSSISSGTDPLWIVDGIPIVSGSAGRAYDGETSQNVMSLINPSDIESIQVLKDAAATSIYGSRGSNGVILVTTKSGKKGKMSFNVDLKSGVSNWANRDIGLASGSEYIEIMDRAYANSGLSGVFDPQTSLNQLDGMVATMTRDEALATDTDWGDLVSRTGSFVEANVSATQGTEKGNSYLSLRYRKDNSIIKYSDLETISVNSNLNYNLFDAFKLNYRGFVSFADNNRVKSKDGKGAAGGWAQVNAYSLPWMKVYDDTDTGVNGFWNPLSGANALAGISPLNSESNLQTLNVLQGLNGTLQIMEGLTLKGEFGANLVYNKGRSWRGDGIRIDGAIAKESKDRTTVINYNSFFNYDKTFGEAHWLNVVAGVENTRSSSHYTYLESEALVGSFHEVGKPESIKGYSYLGDESYLRGYFGRLNYKFKDKYIVGGSIRRDGISKFTSENRWATFASGSAGWIISEEDFFKSQTVSMLKLRGSYGQTGNTNIPSGITSDYYSVRTSNTLGIPSTEFVSVGNSDIKWETTSTLDFGVDYGLFNNRINGSLAYYVQTVEDMLLAVALPYSAGISGGNIIWQNVGDMENRGVEFNVDANILNGVFKWDLAFNVSYNKNKIKALDPESDANNVGITQMESSEDQVITIFKTGLPLGNWYMAESAGVDPEKGIPMIYEVQENEDGTTSHTGNIIPATTGNLANNRMILDGKTSLPKFVGGFNSRFAYKSFDVAMNFSFAAGNYIYNRLLQSTLTPNRGVRALSNKLLTDAWQNPGDNAKWPRVVMNVQHFYDNEGNPTEEPVTYGSEEKFISSMYLEKGDYLKLKNLSVGYTLPVKIASKMKMQSMRVALNVTNLFTLTKFSGYDPEVGIDQTTGASLVSYSSIPQARTYSLGLNINF</sequence>
<dbReference type="KEGG" id="mcos:GM418_03755"/>
<comment type="similarity">
    <text evidence="8 9">Belongs to the TonB-dependent receptor family.</text>
</comment>
<reference evidence="12 13" key="1">
    <citation type="submission" date="2019-11" db="EMBL/GenBank/DDBJ databases">
        <authorList>
            <person name="Zheng R.K."/>
            <person name="Sun C.M."/>
        </authorList>
    </citation>
    <scope>NUCLEOTIDE SEQUENCE [LARGE SCALE GENOMIC DNA]</scope>
    <source>
        <strain evidence="12 13">WC007</strain>
    </source>
</reference>
<dbReference type="Gene3D" id="2.40.170.20">
    <property type="entry name" value="TonB-dependent receptor, beta-barrel domain"/>
    <property type="match status" value="1"/>
</dbReference>
<feature type="domain" description="TonB-dependent receptor plug" evidence="11">
    <location>
        <begin position="218"/>
        <end position="341"/>
    </location>
</feature>
<evidence type="ECO:0000313" key="13">
    <source>
        <dbReference type="Proteomes" id="UP000428260"/>
    </source>
</evidence>
<dbReference type="NCBIfam" id="TIGR04057">
    <property type="entry name" value="SusC_RagA_signa"/>
    <property type="match status" value="1"/>
</dbReference>
<dbReference type="NCBIfam" id="TIGR04056">
    <property type="entry name" value="OMP_RagA_SusC"/>
    <property type="match status" value="1"/>
</dbReference>
<keyword evidence="6 8" id="KW-0472">Membrane</keyword>
<keyword evidence="13" id="KW-1185">Reference proteome</keyword>
<keyword evidence="5 9" id="KW-0798">TonB box</keyword>
<dbReference type="SUPFAM" id="SSF56935">
    <property type="entry name" value="Porins"/>
    <property type="match status" value="1"/>
</dbReference>
<dbReference type="InterPro" id="IPR023996">
    <property type="entry name" value="TonB-dep_OMP_SusC/RagA"/>
</dbReference>
<keyword evidence="4 8" id="KW-0812">Transmembrane</keyword>
<gene>
    <name evidence="12" type="ORF">GM418_03755</name>
</gene>
<comment type="subcellular location">
    <subcellularLocation>
        <location evidence="1 8">Cell outer membrane</location>
        <topology evidence="1 8">Multi-pass membrane protein</topology>
    </subcellularLocation>
</comment>
<protein>
    <submittedName>
        <fullName evidence="12">SusC/RagA family TonB-linked outer membrane protein</fullName>
    </submittedName>
</protein>
<dbReference type="Proteomes" id="UP000428260">
    <property type="component" value="Chromosome"/>
</dbReference>
<dbReference type="Pfam" id="PF00593">
    <property type="entry name" value="TonB_dep_Rec_b-barrel"/>
    <property type="match status" value="1"/>
</dbReference>
<dbReference type="RefSeq" id="WP_158863288.1">
    <property type="nucleotide sequence ID" value="NZ_CP046401.1"/>
</dbReference>
<evidence type="ECO:0000256" key="5">
    <source>
        <dbReference type="ARBA" id="ARBA00023077"/>
    </source>
</evidence>
<evidence type="ECO:0000256" key="1">
    <source>
        <dbReference type="ARBA" id="ARBA00004571"/>
    </source>
</evidence>
<evidence type="ECO:0000256" key="8">
    <source>
        <dbReference type="PROSITE-ProRule" id="PRU01360"/>
    </source>
</evidence>
<dbReference type="GO" id="GO:0009279">
    <property type="term" value="C:cell outer membrane"/>
    <property type="evidence" value="ECO:0007669"/>
    <property type="project" value="UniProtKB-SubCell"/>
</dbReference>
<dbReference type="Gene3D" id="2.170.130.10">
    <property type="entry name" value="TonB-dependent receptor, plug domain"/>
    <property type="match status" value="1"/>
</dbReference>
<evidence type="ECO:0000256" key="6">
    <source>
        <dbReference type="ARBA" id="ARBA00023136"/>
    </source>
</evidence>
<name>A0A6I6JJ47_9BACT</name>
<dbReference type="InterPro" id="IPR000531">
    <property type="entry name" value="Beta-barrel_TonB"/>
</dbReference>
<dbReference type="InterPro" id="IPR023997">
    <property type="entry name" value="TonB-dep_OMP_SusC/RagA_CS"/>
</dbReference>
<dbReference type="InterPro" id="IPR039426">
    <property type="entry name" value="TonB-dep_rcpt-like"/>
</dbReference>
<dbReference type="InterPro" id="IPR012910">
    <property type="entry name" value="Plug_dom"/>
</dbReference>
<proteinExistence type="inferred from homology"/>
<feature type="domain" description="TonB-dependent receptor-like beta-barrel" evidence="10">
    <location>
        <begin position="520"/>
        <end position="1118"/>
    </location>
</feature>
<keyword evidence="3 8" id="KW-1134">Transmembrane beta strand</keyword>
<evidence type="ECO:0000259" key="10">
    <source>
        <dbReference type="Pfam" id="PF00593"/>
    </source>
</evidence>
<evidence type="ECO:0000259" key="11">
    <source>
        <dbReference type="Pfam" id="PF07715"/>
    </source>
</evidence>
<keyword evidence="2 8" id="KW-0813">Transport</keyword>
<dbReference type="Pfam" id="PF07715">
    <property type="entry name" value="Plug"/>
    <property type="match status" value="1"/>
</dbReference>
<dbReference type="AlphaFoldDB" id="A0A6I6JJ47"/>
<dbReference type="Gene3D" id="2.60.40.1120">
    <property type="entry name" value="Carboxypeptidase-like, regulatory domain"/>
    <property type="match status" value="1"/>
</dbReference>
<keyword evidence="7 8" id="KW-0998">Cell outer membrane</keyword>
<evidence type="ECO:0000256" key="4">
    <source>
        <dbReference type="ARBA" id="ARBA00022692"/>
    </source>
</evidence>
<evidence type="ECO:0000256" key="3">
    <source>
        <dbReference type="ARBA" id="ARBA00022452"/>
    </source>
</evidence>
<dbReference type="InterPro" id="IPR037066">
    <property type="entry name" value="Plug_dom_sf"/>
</dbReference>
<evidence type="ECO:0000256" key="9">
    <source>
        <dbReference type="RuleBase" id="RU003357"/>
    </source>
</evidence>
<dbReference type="InterPro" id="IPR008969">
    <property type="entry name" value="CarboxyPept-like_regulatory"/>
</dbReference>
<dbReference type="PROSITE" id="PS52016">
    <property type="entry name" value="TONB_DEPENDENT_REC_3"/>
    <property type="match status" value="1"/>
</dbReference>
<dbReference type="SUPFAM" id="SSF49464">
    <property type="entry name" value="Carboxypeptidase regulatory domain-like"/>
    <property type="match status" value="1"/>
</dbReference>
<dbReference type="InterPro" id="IPR036942">
    <property type="entry name" value="Beta-barrel_TonB_sf"/>
</dbReference>
<evidence type="ECO:0000313" key="12">
    <source>
        <dbReference type="EMBL" id="QGY42796.1"/>
    </source>
</evidence>
<dbReference type="EMBL" id="CP046401">
    <property type="protein sequence ID" value="QGY42796.1"/>
    <property type="molecule type" value="Genomic_DNA"/>
</dbReference>
<dbReference type="Pfam" id="PF13715">
    <property type="entry name" value="CarbopepD_reg_2"/>
    <property type="match status" value="1"/>
</dbReference>
<evidence type="ECO:0000256" key="2">
    <source>
        <dbReference type="ARBA" id="ARBA00022448"/>
    </source>
</evidence>